<dbReference type="SUPFAM" id="SSF50978">
    <property type="entry name" value="WD40 repeat-like"/>
    <property type="match status" value="1"/>
</dbReference>
<dbReference type="Proteomes" id="UP001318040">
    <property type="component" value="Unplaced"/>
</dbReference>
<reference evidence="3" key="1">
    <citation type="submission" date="2025-08" db="UniProtKB">
        <authorList>
            <consortium name="RefSeq"/>
        </authorList>
    </citation>
    <scope>IDENTIFICATION</scope>
    <source>
        <tissue evidence="3">Sperm</tissue>
    </source>
</reference>
<dbReference type="AlphaFoldDB" id="A0AAJ7SKF8"/>
<accession>A0AAJ7SKF8</accession>
<keyword evidence="2" id="KW-1185">Reference proteome</keyword>
<dbReference type="PANTHER" id="PTHR47822">
    <property type="entry name" value="CARBOHYDRATE BINDING DOMAIN CONTAINING PROTEIN"/>
    <property type="match status" value="1"/>
</dbReference>
<dbReference type="InterPro" id="IPR001680">
    <property type="entry name" value="WD40_rpt"/>
</dbReference>
<organism evidence="2 3">
    <name type="scientific">Petromyzon marinus</name>
    <name type="common">Sea lamprey</name>
    <dbReference type="NCBI Taxonomy" id="7757"/>
    <lineage>
        <taxon>Eukaryota</taxon>
        <taxon>Metazoa</taxon>
        <taxon>Chordata</taxon>
        <taxon>Craniata</taxon>
        <taxon>Vertebrata</taxon>
        <taxon>Cyclostomata</taxon>
        <taxon>Hyperoartia</taxon>
        <taxon>Petromyzontiformes</taxon>
        <taxon>Petromyzontidae</taxon>
        <taxon>Petromyzon</taxon>
    </lineage>
</organism>
<gene>
    <name evidence="3" type="primary">LOC116937910</name>
</gene>
<dbReference type="PROSITE" id="PS50294">
    <property type="entry name" value="WD_REPEATS_REGION"/>
    <property type="match status" value="1"/>
</dbReference>
<dbReference type="RefSeq" id="XP_032800934.1">
    <property type="nucleotide sequence ID" value="XM_032945043.1"/>
</dbReference>
<dbReference type="PANTHER" id="PTHR47822:SF2">
    <property type="entry name" value="F-BOX AND WD-40 DOMAIN PROTEIN 7"/>
    <property type="match status" value="1"/>
</dbReference>
<dbReference type="InterPro" id="IPR015943">
    <property type="entry name" value="WD40/YVTN_repeat-like_dom_sf"/>
</dbReference>
<feature type="repeat" description="WD" evidence="1">
    <location>
        <begin position="1"/>
        <end position="43"/>
    </location>
</feature>
<proteinExistence type="predicted"/>
<dbReference type="PROSITE" id="PS50082">
    <property type="entry name" value="WD_REPEATS_2"/>
    <property type="match status" value="1"/>
</dbReference>
<sequence>MDGHRSRVFAVQWHPESENVFLSGGWDNTVQFWDSRMPHSVRSLYGPHICGEALHFDSSGSTILSGSWRKRQALQVSLAHRQSCPR</sequence>
<dbReference type="InterPro" id="IPR036322">
    <property type="entry name" value="WD40_repeat_dom_sf"/>
</dbReference>
<dbReference type="Gene3D" id="2.130.10.10">
    <property type="entry name" value="YVTN repeat-like/Quinoprotein amine dehydrogenase"/>
    <property type="match status" value="1"/>
</dbReference>
<evidence type="ECO:0000313" key="3">
    <source>
        <dbReference type="RefSeq" id="XP_032800934.1"/>
    </source>
</evidence>
<evidence type="ECO:0000256" key="1">
    <source>
        <dbReference type="PROSITE-ProRule" id="PRU00221"/>
    </source>
</evidence>
<name>A0AAJ7SKF8_PETMA</name>
<protein>
    <submittedName>
        <fullName evidence="3">Protein will die slowly-like</fullName>
    </submittedName>
</protein>
<keyword evidence="1" id="KW-0853">WD repeat</keyword>
<evidence type="ECO:0000313" key="2">
    <source>
        <dbReference type="Proteomes" id="UP001318040"/>
    </source>
</evidence>
<dbReference type="KEGG" id="pmrn:116937910"/>
<dbReference type="Pfam" id="PF00400">
    <property type="entry name" value="WD40"/>
    <property type="match status" value="1"/>
</dbReference>